<feature type="binding site" evidence="1">
    <location>
        <position position="127"/>
    </location>
    <ligand>
        <name>Zn(2+)</name>
        <dbReference type="ChEBI" id="CHEBI:29105"/>
    </ligand>
</feature>
<dbReference type="AlphaFoldDB" id="A0A835LHJ3"/>
<evidence type="ECO:0000313" key="4">
    <source>
        <dbReference type="Proteomes" id="UP000631114"/>
    </source>
</evidence>
<feature type="binding site" evidence="1">
    <location>
        <position position="259"/>
    </location>
    <ligand>
        <name>Zn(2+)</name>
        <dbReference type="ChEBI" id="CHEBI:29105"/>
    </ligand>
</feature>
<reference evidence="3 4" key="1">
    <citation type="submission" date="2020-10" db="EMBL/GenBank/DDBJ databases">
        <title>The Coptis chinensis genome and diversification of protoberbering-type alkaloids.</title>
        <authorList>
            <person name="Wang B."/>
            <person name="Shu S."/>
            <person name="Song C."/>
            <person name="Liu Y."/>
        </authorList>
    </citation>
    <scope>NUCLEOTIDE SEQUENCE [LARGE SCALE GENOMIC DNA]</scope>
    <source>
        <strain evidence="3">HL-2020</strain>
        <tissue evidence="3">Leaf</tissue>
    </source>
</reference>
<dbReference type="GO" id="GO:0006284">
    <property type="term" value="P:base-excision repair"/>
    <property type="evidence" value="ECO:0007669"/>
    <property type="project" value="InterPro"/>
</dbReference>
<dbReference type="GO" id="GO:0046872">
    <property type="term" value="F:metal ion binding"/>
    <property type="evidence" value="ECO:0007669"/>
    <property type="project" value="UniProtKB-KW"/>
</dbReference>
<dbReference type="InterPro" id="IPR011257">
    <property type="entry name" value="DNA_glycosylase"/>
</dbReference>
<dbReference type="Proteomes" id="UP000631114">
    <property type="component" value="Unassembled WGS sequence"/>
</dbReference>
<dbReference type="PANTHER" id="PTHR31116">
    <property type="entry name" value="OS04G0501200 PROTEIN"/>
    <property type="match status" value="1"/>
</dbReference>
<keyword evidence="1" id="KW-0862">Zinc</keyword>
<keyword evidence="1" id="KW-0479">Metal-binding</keyword>
<feature type="region of interest" description="Disordered" evidence="2">
    <location>
        <begin position="60"/>
        <end position="90"/>
    </location>
</feature>
<dbReference type="EMBL" id="JADFTS010000009">
    <property type="protein sequence ID" value="KAF9587591.1"/>
    <property type="molecule type" value="Genomic_DNA"/>
</dbReference>
<organism evidence="3 4">
    <name type="scientific">Coptis chinensis</name>
    <dbReference type="NCBI Taxonomy" id="261450"/>
    <lineage>
        <taxon>Eukaryota</taxon>
        <taxon>Viridiplantae</taxon>
        <taxon>Streptophyta</taxon>
        <taxon>Embryophyta</taxon>
        <taxon>Tracheophyta</taxon>
        <taxon>Spermatophyta</taxon>
        <taxon>Magnoliopsida</taxon>
        <taxon>Ranunculales</taxon>
        <taxon>Ranunculaceae</taxon>
        <taxon>Coptidoideae</taxon>
        <taxon>Coptis</taxon>
    </lineage>
</organism>
<feature type="compositionally biased region" description="Basic and acidic residues" evidence="2">
    <location>
        <begin position="1"/>
        <end position="23"/>
    </location>
</feature>
<feature type="region of interest" description="Disordered" evidence="2">
    <location>
        <begin position="1"/>
        <end position="28"/>
    </location>
</feature>
<dbReference type="InterPro" id="IPR005019">
    <property type="entry name" value="Adenine_glyco"/>
</dbReference>
<comment type="caution">
    <text evidence="3">The sequence shown here is derived from an EMBL/GenBank/DDBJ whole genome shotgun (WGS) entry which is preliminary data.</text>
</comment>
<keyword evidence="4" id="KW-1185">Reference proteome</keyword>
<dbReference type="Pfam" id="PF03352">
    <property type="entry name" value="Adenine_glyco"/>
    <property type="match status" value="1"/>
</dbReference>
<evidence type="ECO:0000256" key="2">
    <source>
        <dbReference type="SAM" id="MobiDB-lite"/>
    </source>
</evidence>
<dbReference type="PANTHER" id="PTHR31116:SF29">
    <property type="entry name" value="DNA GLYCOSYLASE SUPERFAMILY PROTEIN"/>
    <property type="match status" value="1"/>
</dbReference>
<evidence type="ECO:0008006" key="5">
    <source>
        <dbReference type="Google" id="ProtNLM"/>
    </source>
</evidence>
<dbReference type="SUPFAM" id="SSF48150">
    <property type="entry name" value="DNA-glycosylase"/>
    <property type="match status" value="1"/>
</dbReference>
<evidence type="ECO:0000313" key="3">
    <source>
        <dbReference type="EMBL" id="KAF9587591.1"/>
    </source>
</evidence>
<sequence length="280" mass="31867">MSKENVRKQVLEKNRSLKQKEKPGQNFISKHLKKVYPLGIQKSNSAQSLSSLSQKSIDSVPLNGNITPGDSNTPLSSAPMSPTSRGRKTPMSLIRDLRPPEIKEKLVSVSNVGQNSMDIQDGNLKRCYWITKNSDKAYVQYHDESWGVPVYDDIEAFAKFDPNVVAKMSEKEIEEISSNKDLAIVESQIVKEFGSFSSYLWGYMNYKPTISRYRYPKSVPLRSMKSESISKDLLRRGFRFAGPIIVYSFMQAAGMTMDHLIDCFRFNECVNLVEMRYECG</sequence>
<gene>
    <name evidence="3" type="ORF">IFM89_004049</name>
</gene>
<proteinExistence type="predicted"/>
<dbReference type="GO" id="GO:0008725">
    <property type="term" value="F:DNA-3-methyladenine glycosylase activity"/>
    <property type="evidence" value="ECO:0007669"/>
    <property type="project" value="InterPro"/>
</dbReference>
<evidence type="ECO:0000256" key="1">
    <source>
        <dbReference type="PIRSR" id="PIRSR605019-1"/>
    </source>
</evidence>
<feature type="binding site" evidence="1">
    <location>
        <position position="263"/>
    </location>
    <ligand>
        <name>Zn(2+)</name>
        <dbReference type="ChEBI" id="CHEBI:29105"/>
    </ligand>
</feature>
<protein>
    <recommendedName>
        <fullName evidence="5">DNA-3-methyladenine glycosylase I</fullName>
    </recommendedName>
</protein>
<feature type="binding site" evidence="1">
    <location>
        <position position="142"/>
    </location>
    <ligand>
        <name>Zn(2+)</name>
        <dbReference type="ChEBI" id="CHEBI:29105"/>
    </ligand>
</feature>
<dbReference type="OrthoDB" id="3941538at2759"/>
<accession>A0A835LHJ3</accession>
<dbReference type="Gene3D" id="1.10.340.30">
    <property type="entry name" value="Hypothetical protein, domain 2"/>
    <property type="match status" value="2"/>
</dbReference>
<feature type="compositionally biased region" description="Polar residues" evidence="2">
    <location>
        <begin position="62"/>
        <end position="84"/>
    </location>
</feature>
<name>A0A835LHJ3_9MAGN</name>